<keyword evidence="1" id="KW-1133">Transmembrane helix</keyword>
<dbReference type="OrthoDB" id="1446731at2"/>
<dbReference type="AlphaFoldDB" id="A0A2R3ZB83"/>
<feature type="transmembrane region" description="Helical" evidence="1">
    <location>
        <begin position="91"/>
        <end position="108"/>
    </location>
</feature>
<evidence type="ECO:0000256" key="1">
    <source>
        <dbReference type="SAM" id="Phobius"/>
    </source>
</evidence>
<feature type="transmembrane region" description="Helical" evidence="1">
    <location>
        <begin position="20"/>
        <end position="40"/>
    </location>
</feature>
<feature type="transmembrane region" description="Helical" evidence="1">
    <location>
        <begin position="128"/>
        <end position="145"/>
    </location>
</feature>
<reference evidence="3" key="1">
    <citation type="submission" date="2018-03" db="EMBL/GenBank/DDBJ databases">
        <title>Gramella fulva sp. nov., isolated from a dry surface of tidal flat.</title>
        <authorList>
            <person name="Hwang S.H."/>
            <person name="Hwang W.M."/>
            <person name="Kang K."/>
            <person name="Ahn T.-Y."/>
        </authorList>
    </citation>
    <scope>NUCLEOTIDE SEQUENCE [LARGE SCALE GENOMIC DNA]</scope>
    <source>
        <strain evidence="3">SH35</strain>
    </source>
</reference>
<keyword evidence="1" id="KW-0472">Membrane</keyword>
<feature type="transmembrane region" description="Helical" evidence="1">
    <location>
        <begin position="60"/>
        <end position="84"/>
    </location>
</feature>
<sequence>MFKKIQSKNKLSIKGSSEYLLLGSIIALAIAFSPYLFYLYEIFPSNPVWETSFFTYESKYYQDVLTAAWTYLGKLVPFLLLLLWFFTCKHWWYHVILIPTSMYFYQIIVTFYSDFYGNEAYIMDTNGLIYLAPFFIIILSIVYLVRIKIFDRIYGIDLSELNETHVSVFSPISDKDMKDIKNFQDEEDEQYDDSNMILEDYYRKL</sequence>
<accession>A0A2R3ZB83</accession>
<name>A0A2R3ZB83_9FLAO</name>
<protein>
    <submittedName>
        <fullName evidence="2">Uncharacterized protein</fullName>
    </submittedName>
</protein>
<proteinExistence type="predicted"/>
<dbReference type="EMBL" id="CP028136">
    <property type="protein sequence ID" value="AVR47474.1"/>
    <property type="molecule type" value="Genomic_DNA"/>
</dbReference>
<evidence type="ECO:0000313" key="3">
    <source>
        <dbReference type="Proteomes" id="UP000241507"/>
    </source>
</evidence>
<gene>
    <name evidence="2" type="ORF">C7S20_13440</name>
</gene>
<dbReference type="Proteomes" id="UP000241507">
    <property type="component" value="Chromosome"/>
</dbReference>
<keyword evidence="1" id="KW-0812">Transmembrane</keyword>
<dbReference type="KEGG" id="grs:C7S20_13440"/>
<organism evidence="2 3">
    <name type="scientific">Christiangramia fulva</name>
    <dbReference type="NCBI Taxonomy" id="2126553"/>
    <lineage>
        <taxon>Bacteria</taxon>
        <taxon>Pseudomonadati</taxon>
        <taxon>Bacteroidota</taxon>
        <taxon>Flavobacteriia</taxon>
        <taxon>Flavobacteriales</taxon>
        <taxon>Flavobacteriaceae</taxon>
        <taxon>Christiangramia</taxon>
    </lineage>
</organism>
<evidence type="ECO:0000313" key="2">
    <source>
        <dbReference type="EMBL" id="AVR47474.1"/>
    </source>
</evidence>
<keyword evidence="3" id="KW-1185">Reference proteome</keyword>